<evidence type="ECO:0000313" key="2">
    <source>
        <dbReference type="Proteomes" id="UP001143910"/>
    </source>
</evidence>
<gene>
    <name evidence="1" type="ORF">NQ176_g5928</name>
</gene>
<protein>
    <submittedName>
        <fullName evidence="1">Uncharacterized protein</fullName>
    </submittedName>
</protein>
<dbReference type="EMBL" id="JANJQO010000798">
    <property type="protein sequence ID" value="KAJ2974681.1"/>
    <property type="molecule type" value="Genomic_DNA"/>
</dbReference>
<name>A0ACC1N861_9HYPO</name>
<proteinExistence type="predicted"/>
<evidence type="ECO:0000313" key="1">
    <source>
        <dbReference type="EMBL" id="KAJ2974681.1"/>
    </source>
</evidence>
<keyword evidence="2" id="KW-1185">Reference proteome</keyword>
<accession>A0ACC1N861</accession>
<comment type="caution">
    <text evidence="1">The sequence shown here is derived from an EMBL/GenBank/DDBJ whole genome shotgun (WGS) entry which is preliminary data.</text>
</comment>
<sequence length="124" mass="13393">MPSTRSPKVLAVEWGHMEIQGFKPGKDFKTYPGGARAWDWSESGTRHSPGIQVGDVQELVDKGATTIVLSRGMHMKLGVDGKTLEFLAANKIAVHVAETREAVAIYNELVEKGEAAGGLFHSTC</sequence>
<organism evidence="1 2">
    <name type="scientific">Zarea fungicola</name>
    <dbReference type="NCBI Taxonomy" id="93591"/>
    <lineage>
        <taxon>Eukaryota</taxon>
        <taxon>Fungi</taxon>
        <taxon>Dikarya</taxon>
        <taxon>Ascomycota</taxon>
        <taxon>Pezizomycotina</taxon>
        <taxon>Sordariomycetes</taxon>
        <taxon>Hypocreomycetidae</taxon>
        <taxon>Hypocreales</taxon>
        <taxon>Cordycipitaceae</taxon>
        <taxon>Zarea</taxon>
    </lineage>
</organism>
<dbReference type="Proteomes" id="UP001143910">
    <property type="component" value="Unassembled WGS sequence"/>
</dbReference>
<reference evidence="1" key="1">
    <citation type="submission" date="2022-08" db="EMBL/GenBank/DDBJ databases">
        <title>Genome Sequence of Lecanicillium fungicola.</title>
        <authorList>
            <person name="Buettner E."/>
        </authorList>
    </citation>
    <scope>NUCLEOTIDE SEQUENCE</scope>
    <source>
        <strain evidence="1">Babe33</strain>
    </source>
</reference>